<sequence length="227" mass="25988">MEKNLVLNFNGVSGRGVAQIDNIFDESPMNDIQFKIENDGKLKNGDKAKVVLDKDTEKYLNSSGYILDKDFQPSFEVEDLDIVAEKATDIKNLKDVERFLEEEFSEKYQNTDYTFGSNTVYKVKQEKLMYRQFDKDSSEDSYFGSSSNNNGNLIGIYAVKEYNVYDGKEELRDEFTAIYGFSGIVLDEDNKANLSELGRVNDQKGDNYSIKSVIQLYEGEGYKEVKK</sequence>
<comment type="caution">
    <text evidence="1">The sequence shown here is derived from an EMBL/GenBank/DDBJ whole genome shotgun (WGS) entry which is preliminary data.</text>
</comment>
<keyword evidence="2" id="KW-1185">Reference proteome</keyword>
<dbReference type="RefSeq" id="WP_320381014.1">
    <property type="nucleotide sequence ID" value="NZ_JAWDIQ010000003.1"/>
</dbReference>
<evidence type="ECO:0000313" key="2">
    <source>
        <dbReference type="Proteomes" id="UP001275315"/>
    </source>
</evidence>
<proteinExistence type="predicted"/>
<evidence type="ECO:0000313" key="1">
    <source>
        <dbReference type="EMBL" id="MDY0410152.1"/>
    </source>
</evidence>
<evidence type="ECO:0008006" key="3">
    <source>
        <dbReference type="Google" id="ProtNLM"/>
    </source>
</evidence>
<name>A0ABU5CUV2_9BACI</name>
<accession>A0ABU5CUV2</accession>
<organism evidence="1 2">
    <name type="scientific">Paracerasibacillus soli</name>
    <dbReference type="NCBI Taxonomy" id="480284"/>
    <lineage>
        <taxon>Bacteria</taxon>
        <taxon>Bacillati</taxon>
        <taxon>Bacillota</taxon>
        <taxon>Bacilli</taxon>
        <taxon>Bacillales</taxon>
        <taxon>Bacillaceae</taxon>
        <taxon>Paracerasibacillus</taxon>
    </lineage>
</organism>
<dbReference type="Proteomes" id="UP001275315">
    <property type="component" value="Unassembled WGS sequence"/>
</dbReference>
<reference evidence="1 2" key="1">
    <citation type="submission" date="2023-10" db="EMBL/GenBank/DDBJ databases">
        <title>Virgibacillus soli CC-YMP-6 genome.</title>
        <authorList>
            <person name="Miliotis G."/>
            <person name="Sengupta P."/>
            <person name="Hameed A."/>
            <person name="Chuvochina M."/>
            <person name="Mcdonagh F."/>
            <person name="Simpson A.C."/>
            <person name="Singh N.K."/>
            <person name="Rekha P.D."/>
            <person name="Raman K."/>
            <person name="Hugenholtz P."/>
            <person name="Venkateswaran K."/>
        </authorList>
    </citation>
    <scope>NUCLEOTIDE SEQUENCE [LARGE SCALE GENOMIC DNA]</scope>
    <source>
        <strain evidence="1 2">CC-YMP-6</strain>
    </source>
</reference>
<protein>
    <recommendedName>
        <fullName evidence="3">Lipoprotein</fullName>
    </recommendedName>
</protein>
<gene>
    <name evidence="1" type="ORF">RWD45_18350</name>
</gene>
<dbReference type="EMBL" id="JAWDIQ010000003">
    <property type="protein sequence ID" value="MDY0410152.1"/>
    <property type="molecule type" value="Genomic_DNA"/>
</dbReference>